<keyword evidence="1" id="KW-0472">Membrane</keyword>
<dbReference type="InterPro" id="IPR002559">
    <property type="entry name" value="Transposase_11"/>
</dbReference>
<evidence type="ECO:0000256" key="1">
    <source>
        <dbReference type="SAM" id="Phobius"/>
    </source>
</evidence>
<dbReference type="GO" id="GO:0003677">
    <property type="term" value="F:DNA binding"/>
    <property type="evidence" value="ECO:0007669"/>
    <property type="project" value="InterPro"/>
</dbReference>
<gene>
    <name evidence="3" type="ORF">C1752_00206</name>
</gene>
<organism evidence="3 4">
    <name type="scientific">Acaryochloris thomasi RCC1774</name>
    <dbReference type="NCBI Taxonomy" id="1764569"/>
    <lineage>
        <taxon>Bacteria</taxon>
        <taxon>Bacillati</taxon>
        <taxon>Cyanobacteriota</taxon>
        <taxon>Cyanophyceae</taxon>
        <taxon>Acaryochloridales</taxon>
        <taxon>Acaryochloridaceae</taxon>
        <taxon>Acaryochloris</taxon>
        <taxon>Acaryochloris thomasi</taxon>
    </lineage>
</organism>
<feature type="domain" description="Transposase IS4-like" evidence="2">
    <location>
        <begin position="126"/>
        <end position="361"/>
    </location>
</feature>
<dbReference type="InterPro" id="IPR012337">
    <property type="entry name" value="RNaseH-like_sf"/>
</dbReference>
<dbReference type="NCBIfam" id="NF033592">
    <property type="entry name" value="transpos_IS4_1"/>
    <property type="match status" value="1"/>
</dbReference>
<comment type="caution">
    <text evidence="3">The sequence shown here is derived from an EMBL/GenBank/DDBJ whole genome shotgun (WGS) entry which is preliminary data.</text>
</comment>
<protein>
    <recommendedName>
        <fullName evidence="2">Transposase IS4-like domain-containing protein</fullName>
    </recommendedName>
</protein>
<dbReference type="Proteomes" id="UP000248857">
    <property type="component" value="Unassembled WGS sequence"/>
</dbReference>
<dbReference type="PANTHER" id="PTHR37529:SF1">
    <property type="entry name" value="TRANSPOSASE INSG FOR INSERTION SEQUENCE ELEMENT IS4-RELATED"/>
    <property type="match status" value="1"/>
</dbReference>
<keyword evidence="4" id="KW-1185">Reference proteome</keyword>
<evidence type="ECO:0000313" key="4">
    <source>
        <dbReference type="Proteomes" id="UP000248857"/>
    </source>
</evidence>
<keyword evidence="1" id="KW-1133">Transmembrane helix</keyword>
<dbReference type="OrthoDB" id="9796012at2"/>
<dbReference type="EMBL" id="PQWO01000001">
    <property type="protein sequence ID" value="PZD75079.1"/>
    <property type="molecule type" value="Genomic_DNA"/>
</dbReference>
<proteinExistence type="predicted"/>
<dbReference type="SUPFAM" id="SSF53098">
    <property type="entry name" value="Ribonuclease H-like"/>
    <property type="match status" value="1"/>
</dbReference>
<name>A0A2W1JP50_9CYAN</name>
<evidence type="ECO:0000259" key="2">
    <source>
        <dbReference type="Pfam" id="PF01609"/>
    </source>
</evidence>
<dbReference type="Pfam" id="PF01609">
    <property type="entry name" value="DDE_Tnp_1"/>
    <property type="match status" value="1"/>
</dbReference>
<dbReference type="GO" id="GO:0004803">
    <property type="term" value="F:transposase activity"/>
    <property type="evidence" value="ECO:0007669"/>
    <property type="project" value="InterPro"/>
</dbReference>
<sequence length="455" mass="50956">MSESAAILKHQFSKSLGLPWADILPASRLDAILEEEAILSRSRVYPPVVTLWAMLYQALSADKSLRNTVKCITTWLTAAGSQPPSSDTGAYSKARGRLPESLLQRLIPETANRLAQAVSPEHLWCGRPVKVYDGTTVLMADSAANQQGYPQHGNQAAGCGFPLARLVVFFCLITGAVVSACIAPWSMSEIVMSRLLYQELEVDDVAMADQAYGSYVDLALIQQKGADGVLRKHHARKTDFRKGNKNGIGDHQVTWHKPAQRPEHMSEAEFAMIPKTLVVREVCLRLSLKGFRDQRIIVVTTLLDAQRYSAQQLTRLYGWRWPAAEVNLRHLKTTLKMEMLTAKTPQMVRKDIWAHLLGYNLLRSLMEYAAPLADDARTQLSLQGARQHFNQMLALLAIATRATSKRLYAHLLESIAFDLLPARPNRHEPRVVKRRPKSFPRMRQPRAVLKAKLAA</sequence>
<reference evidence="3 4" key="1">
    <citation type="journal article" date="2018" name="Sci. Rep.">
        <title>A novel species of the marine cyanobacterium Acaryochloris with a unique pigment content and lifestyle.</title>
        <authorList>
            <person name="Partensky F."/>
            <person name="Six C."/>
            <person name="Ratin M."/>
            <person name="Garczarek L."/>
            <person name="Vaulot D."/>
            <person name="Probert I."/>
            <person name="Calteau A."/>
            <person name="Gourvil P."/>
            <person name="Marie D."/>
            <person name="Grebert T."/>
            <person name="Bouchier C."/>
            <person name="Le Panse S."/>
            <person name="Gachenot M."/>
            <person name="Rodriguez F."/>
            <person name="Garrido J.L."/>
        </authorList>
    </citation>
    <scope>NUCLEOTIDE SEQUENCE [LARGE SCALE GENOMIC DNA]</scope>
    <source>
        <strain evidence="3 4">RCC1774</strain>
    </source>
</reference>
<dbReference type="GO" id="GO:0006313">
    <property type="term" value="P:DNA transposition"/>
    <property type="evidence" value="ECO:0007669"/>
    <property type="project" value="InterPro"/>
</dbReference>
<dbReference type="PANTHER" id="PTHR37529">
    <property type="entry name" value="TRANSPOSASE INSG FOR INSERTION SEQUENCE ELEMENT IS4-RELATED"/>
    <property type="match status" value="1"/>
</dbReference>
<accession>A0A2W1JP50</accession>
<dbReference type="AlphaFoldDB" id="A0A2W1JP50"/>
<dbReference type="InterPro" id="IPR047952">
    <property type="entry name" value="Transpos_IS4"/>
</dbReference>
<feature type="transmembrane region" description="Helical" evidence="1">
    <location>
        <begin position="163"/>
        <end position="185"/>
    </location>
</feature>
<keyword evidence="1" id="KW-0812">Transmembrane</keyword>
<evidence type="ECO:0000313" key="3">
    <source>
        <dbReference type="EMBL" id="PZD75079.1"/>
    </source>
</evidence>